<dbReference type="EMBL" id="CP030840">
    <property type="protein sequence ID" value="AXC09774.1"/>
    <property type="molecule type" value="Genomic_DNA"/>
</dbReference>
<keyword evidence="2" id="KW-1185">Reference proteome</keyword>
<proteinExistence type="predicted"/>
<organism evidence="1 2">
    <name type="scientific">Acidisarcina polymorpha</name>
    <dbReference type="NCBI Taxonomy" id="2211140"/>
    <lineage>
        <taxon>Bacteria</taxon>
        <taxon>Pseudomonadati</taxon>
        <taxon>Acidobacteriota</taxon>
        <taxon>Terriglobia</taxon>
        <taxon>Terriglobales</taxon>
        <taxon>Acidobacteriaceae</taxon>
        <taxon>Acidisarcina</taxon>
    </lineage>
</organism>
<reference evidence="1 2" key="1">
    <citation type="journal article" date="2018" name="Front. Microbiol.">
        <title>Hydrolytic Capabilities as a Key to Environmental Success: Chitinolytic and Cellulolytic Acidobacteria From Acidic Sub-arctic Soils and Boreal Peatlands.</title>
        <authorList>
            <person name="Belova S.E."/>
            <person name="Ravin N.V."/>
            <person name="Pankratov T.A."/>
            <person name="Rakitin A.L."/>
            <person name="Ivanova A.A."/>
            <person name="Beletsky A.V."/>
            <person name="Mardanov A.V."/>
            <person name="Sinninghe Damste J.S."/>
            <person name="Dedysh S.N."/>
        </authorList>
    </citation>
    <scope>NUCLEOTIDE SEQUENCE [LARGE SCALE GENOMIC DNA]</scope>
    <source>
        <strain evidence="1 2">SBC82</strain>
    </source>
</reference>
<dbReference type="Pfam" id="PF02596">
    <property type="entry name" value="DUF169"/>
    <property type="match status" value="1"/>
</dbReference>
<dbReference type="InterPro" id="IPR003748">
    <property type="entry name" value="DUF169"/>
</dbReference>
<name>A0A2Z5FTF8_9BACT</name>
<dbReference type="PANTHER" id="PTHR37954:SF3">
    <property type="entry name" value="DUF169 DOMAIN-CONTAINING PROTEIN"/>
    <property type="match status" value="1"/>
</dbReference>
<gene>
    <name evidence="1" type="ORF">ACPOL_0395</name>
</gene>
<dbReference type="AlphaFoldDB" id="A0A2Z5FTF8"/>
<evidence type="ECO:0000313" key="1">
    <source>
        <dbReference type="EMBL" id="AXC09774.1"/>
    </source>
</evidence>
<dbReference type="Proteomes" id="UP000253606">
    <property type="component" value="Chromosome"/>
</dbReference>
<dbReference type="OrthoDB" id="149847at2"/>
<protein>
    <submittedName>
        <fullName evidence="1">Uncharacterized protein</fullName>
    </submittedName>
</protein>
<dbReference type="KEGG" id="abas:ACPOL_0395"/>
<accession>A0A2Z5FTF8</accession>
<dbReference type="RefSeq" id="WP_114205541.1">
    <property type="nucleotide sequence ID" value="NZ_CP030840.1"/>
</dbReference>
<evidence type="ECO:0000313" key="2">
    <source>
        <dbReference type="Proteomes" id="UP000253606"/>
    </source>
</evidence>
<sequence length="252" mass="27150">MSEDRLSNLAARLAAALELRQPPVALGFSRFIPSGMSEHTGRVPAGCRFWEDAADAAFATSAADHSLCAIGVYTHRLQESPAQQSDLMDALKVFGELGYVTAQDLATIPVLESQHEYVLYSPLSRAPFVPDVVLLFVLANQSLILSEATQQVENQNPPAMGRPACAVVPQVMNTGRAALSLGCCGARAYLDVLTDDIALFAIPGAKLEAYVERIETLANANKVLTAFHQLRRRDVENGRAPTVQESLLEMGA</sequence>
<dbReference type="PANTHER" id="PTHR37954">
    <property type="entry name" value="BLL4979 PROTEIN"/>
    <property type="match status" value="1"/>
</dbReference>